<dbReference type="AlphaFoldDB" id="A0A1X7ENX9"/>
<dbReference type="RefSeq" id="WP_085084743.1">
    <property type="nucleotide sequence ID" value="NZ_FXAK01000002.1"/>
</dbReference>
<proteinExistence type="predicted"/>
<protein>
    <submittedName>
        <fullName evidence="2">TRAP-type C4-dicarboxylate transport system, substrate-binding protein</fullName>
    </submittedName>
</protein>
<gene>
    <name evidence="2" type="ORF">SAMN02982917_1895</name>
</gene>
<dbReference type="InterPro" id="IPR018389">
    <property type="entry name" value="DctP_fam"/>
</dbReference>
<dbReference type="Pfam" id="PF03480">
    <property type="entry name" value="DctP"/>
    <property type="match status" value="1"/>
</dbReference>
<evidence type="ECO:0000256" key="1">
    <source>
        <dbReference type="ARBA" id="ARBA00022729"/>
    </source>
</evidence>
<sequence>MTADTLQSRLTRRIAGPVVAGLLGLGVVAAGPLAAAAETWDMPTPYPDTNLHTVVVKQFADDVKAATNGKVNITVHTNGSLIRHPEIKRAVQSGQAQLGEVLISSWANEDPLYGLDSVPFLATDFKAAHKLYDVSKTFLEKKLERQRLKLLYSIPWPPQGLYVKDEIQSVEGLKGQKFRAYNPATTRIAELSGAIPVKIEAAEVAQAFGTGIVTAMITSAATGVDTKAWDFVKVYYDVQAWLPRNMVFINSEVWKGLDANTQKAIQDAAAKAEAKGWADWEKKTAELNKTMSDNGMKVLPPSEKLKEGLSAIGKTMTEEWIKAAGADGEAIVAAYRK</sequence>
<dbReference type="STRING" id="286727.SAMN02982917_1895"/>
<dbReference type="InterPro" id="IPR038404">
    <property type="entry name" value="TRAP_DctP_sf"/>
</dbReference>
<evidence type="ECO:0000313" key="3">
    <source>
        <dbReference type="Proteomes" id="UP000192936"/>
    </source>
</evidence>
<dbReference type="CDD" id="cd13602">
    <property type="entry name" value="PBP2_TRAP_BpDctp6_7"/>
    <property type="match status" value="1"/>
</dbReference>
<dbReference type="NCBIfam" id="NF037995">
    <property type="entry name" value="TRAP_S1"/>
    <property type="match status" value="1"/>
</dbReference>
<reference evidence="2 3" key="1">
    <citation type="submission" date="2017-04" db="EMBL/GenBank/DDBJ databases">
        <authorList>
            <person name="Afonso C.L."/>
            <person name="Miller P.J."/>
            <person name="Scott M.A."/>
            <person name="Spackman E."/>
            <person name="Goraichik I."/>
            <person name="Dimitrov K.M."/>
            <person name="Suarez D.L."/>
            <person name="Swayne D.E."/>
        </authorList>
    </citation>
    <scope>NUCLEOTIDE SEQUENCE [LARGE SCALE GENOMIC DNA]</scope>
    <source>
        <strain evidence="2 3">A2P</strain>
    </source>
</reference>
<dbReference type="Gene3D" id="3.40.190.170">
    <property type="entry name" value="Bacterial extracellular solute-binding protein, family 7"/>
    <property type="match status" value="1"/>
</dbReference>
<dbReference type="Proteomes" id="UP000192936">
    <property type="component" value="Unassembled WGS sequence"/>
</dbReference>
<organism evidence="2 3">
    <name type="scientific">Azospirillum oryzae</name>
    <dbReference type="NCBI Taxonomy" id="286727"/>
    <lineage>
        <taxon>Bacteria</taxon>
        <taxon>Pseudomonadati</taxon>
        <taxon>Pseudomonadota</taxon>
        <taxon>Alphaproteobacteria</taxon>
        <taxon>Rhodospirillales</taxon>
        <taxon>Azospirillaceae</taxon>
        <taxon>Azospirillum</taxon>
    </lineage>
</organism>
<evidence type="ECO:0000313" key="2">
    <source>
        <dbReference type="EMBL" id="SMF36867.1"/>
    </source>
</evidence>
<name>A0A1X7ENX9_9PROT</name>
<dbReference type="GO" id="GO:0055085">
    <property type="term" value="P:transmembrane transport"/>
    <property type="evidence" value="ECO:0007669"/>
    <property type="project" value="InterPro"/>
</dbReference>
<accession>A0A1X7ENX9</accession>
<dbReference type="PANTHER" id="PTHR33376">
    <property type="match status" value="1"/>
</dbReference>
<dbReference type="EMBL" id="FXAK01000002">
    <property type="protein sequence ID" value="SMF36867.1"/>
    <property type="molecule type" value="Genomic_DNA"/>
</dbReference>
<dbReference type="PANTHER" id="PTHR33376:SF4">
    <property type="entry name" value="SIALIC ACID-BINDING PERIPLASMIC PROTEIN SIAP"/>
    <property type="match status" value="1"/>
</dbReference>
<keyword evidence="1" id="KW-0732">Signal</keyword>
<dbReference type="OrthoDB" id="9783941at2"/>